<name>A0A9P1MWU1_9PELO</name>
<evidence type="ECO:0000313" key="2">
    <source>
        <dbReference type="EMBL" id="CAI5443199.1"/>
    </source>
</evidence>
<comment type="caution">
    <text evidence="2">The sequence shown here is derived from an EMBL/GenBank/DDBJ whole genome shotgun (WGS) entry which is preliminary data.</text>
</comment>
<dbReference type="EMBL" id="CANHGI010000002">
    <property type="protein sequence ID" value="CAI5443199.1"/>
    <property type="molecule type" value="Genomic_DNA"/>
</dbReference>
<protein>
    <submittedName>
        <fullName evidence="2">Uncharacterized protein</fullName>
    </submittedName>
</protein>
<accession>A0A9P1MWU1</accession>
<feature type="transmembrane region" description="Helical" evidence="1">
    <location>
        <begin position="90"/>
        <end position="106"/>
    </location>
</feature>
<feature type="transmembrane region" description="Helical" evidence="1">
    <location>
        <begin position="12"/>
        <end position="30"/>
    </location>
</feature>
<keyword evidence="1" id="KW-1133">Transmembrane helix</keyword>
<gene>
    <name evidence="2" type="ORF">CAMP_LOCUS5836</name>
</gene>
<evidence type="ECO:0000313" key="3">
    <source>
        <dbReference type="Proteomes" id="UP001152747"/>
    </source>
</evidence>
<dbReference type="Proteomes" id="UP001152747">
    <property type="component" value="Unassembled WGS sequence"/>
</dbReference>
<dbReference type="AlphaFoldDB" id="A0A9P1MWU1"/>
<keyword evidence="3" id="KW-1185">Reference proteome</keyword>
<feature type="transmembrane region" description="Helical" evidence="1">
    <location>
        <begin position="65"/>
        <end position="83"/>
    </location>
</feature>
<keyword evidence="1" id="KW-0812">Transmembrane</keyword>
<reference evidence="2" key="1">
    <citation type="submission" date="2022-11" db="EMBL/GenBank/DDBJ databases">
        <authorList>
            <person name="Kikuchi T."/>
        </authorList>
    </citation>
    <scope>NUCLEOTIDE SEQUENCE</scope>
    <source>
        <strain evidence="2">PS1010</strain>
    </source>
</reference>
<sequence>MKTKPETFRIESICTALTHSIASGAIYYLFHKHALEHIRQFFIDKMQSDLTPVQFARELKHFSDISWLAVISNLCLAIICLMHSRMPCKLMAFLVILIGGVLMVPMDQISS</sequence>
<keyword evidence="1" id="KW-0472">Membrane</keyword>
<evidence type="ECO:0000256" key="1">
    <source>
        <dbReference type="SAM" id="Phobius"/>
    </source>
</evidence>
<organism evidence="2 3">
    <name type="scientific">Caenorhabditis angaria</name>
    <dbReference type="NCBI Taxonomy" id="860376"/>
    <lineage>
        <taxon>Eukaryota</taxon>
        <taxon>Metazoa</taxon>
        <taxon>Ecdysozoa</taxon>
        <taxon>Nematoda</taxon>
        <taxon>Chromadorea</taxon>
        <taxon>Rhabditida</taxon>
        <taxon>Rhabditina</taxon>
        <taxon>Rhabditomorpha</taxon>
        <taxon>Rhabditoidea</taxon>
        <taxon>Rhabditidae</taxon>
        <taxon>Peloderinae</taxon>
        <taxon>Caenorhabditis</taxon>
    </lineage>
</organism>
<proteinExistence type="predicted"/>